<sequence length="159" mass="18188">MKRRLNLHHTVSGMKISSDTLEVIHAYSKLEQLPQLFNLSWLYASFLESFWVPSFLGCRPDLHTLAVLWTPVTTRTSSKMKLAMYFLRNCHVLEKLTLSESFLDMIKNITKVQRKSSSTWVVVACDPPSESETCHLVYGSEKGTKRFTRQVSNCPTSSV</sequence>
<evidence type="ECO:0000259" key="1">
    <source>
        <dbReference type="Pfam" id="PF08387"/>
    </source>
</evidence>
<gene>
    <name evidence="2" type="primary">A06p051570.1_BraROA</name>
    <name evidence="2" type="ORF">IGI04_024915</name>
</gene>
<dbReference type="Pfam" id="PF08387">
    <property type="entry name" value="FBD"/>
    <property type="match status" value="1"/>
</dbReference>
<accession>A0ABQ7M842</accession>
<reference evidence="2 3" key="1">
    <citation type="submission" date="2021-03" db="EMBL/GenBank/DDBJ databases">
        <authorList>
            <person name="King G.J."/>
            <person name="Bancroft I."/>
            <person name="Baten A."/>
            <person name="Bloomfield J."/>
            <person name="Borpatragohain P."/>
            <person name="He Z."/>
            <person name="Irish N."/>
            <person name="Irwin J."/>
            <person name="Liu K."/>
            <person name="Mauleon R.P."/>
            <person name="Moore J."/>
            <person name="Morris R."/>
            <person name="Ostergaard L."/>
            <person name="Wang B."/>
            <person name="Wells R."/>
        </authorList>
    </citation>
    <scope>NUCLEOTIDE SEQUENCE [LARGE SCALE GENOMIC DNA]</scope>
    <source>
        <strain evidence="2">R-o-18</strain>
        <tissue evidence="2">Leaf</tissue>
    </source>
</reference>
<protein>
    <recommendedName>
        <fullName evidence="1">FBD domain-containing protein</fullName>
    </recommendedName>
</protein>
<feature type="domain" description="FBD" evidence="1">
    <location>
        <begin position="76"/>
        <end position="98"/>
    </location>
</feature>
<dbReference type="InterPro" id="IPR006566">
    <property type="entry name" value="FBD"/>
</dbReference>
<name>A0ABQ7M842_BRACM</name>
<proteinExistence type="predicted"/>
<dbReference type="Proteomes" id="UP000823674">
    <property type="component" value="Chromosome A06"/>
</dbReference>
<keyword evidence="3" id="KW-1185">Reference proteome</keyword>
<comment type="caution">
    <text evidence="2">The sequence shown here is derived from an EMBL/GenBank/DDBJ whole genome shotgun (WGS) entry which is preliminary data.</text>
</comment>
<organism evidence="2 3">
    <name type="scientific">Brassica rapa subsp. trilocularis</name>
    <dbReference type="NCBI Taxonomy" id="1813537"/>
    <lineage>
        <taxon>Eukaryota</taxon>
        <taxon>Viridiplantae</taxon>
        <taxon>Streptophyta</taxon>
        <taxon>Embryophyta</taxon>
        <taxon>Tracheophyta</taxon>
        <taxon>Spermatophyta</taxon>
        <taxon>Magnoliopsida</taxon>
        <taxon>eudicotyledons</taxon>
        <taxon>Gunneridae</taxon>
        <taxon>Pentapetalae</taxon>
        <taxon>rosids</taxon>
        <taxon>malvids</taxon>
        <taxon>Brassicales</taxon>
        <taxon>Brassicaceae</taxon>
        <taxon>Brassiceae</taxon>
        <taxon>Brassica</taxon>
    </lineage>
</organism>
<evidence type="ECO:0000313" key="3">
    <source>
        <dbReference type="Proteomes" id="UP000823674"/>
    </source>
</evidence>
<dbReference type="EMBL" id="JADBGQ010000006">
    <property type="protein sequence ID" value="KAG5394952.1"/>
    <property type="molecule type" value="Genomic_DNA"/>
</dbReference>
<evidence type="ECO:0000313" key="2">
    <source>
        <dbReference type="EMBL" id="KAG5394952.1"/>
    </source>
</evidence>